<dbReference type="Pfam" id="PF00128">
    <property type="entry name" value="Alpha-amylase"/>
    <property type="match status" value="1"/>
</dbReference>
<evidence type="ECO:0000256" key="2">
    <source>
        <dbReference type="ARBA" id="ARBA00023277"/>
    </source>
</evidence>
<dbReference type="SUPFAM" id="SSF81296">
    <property type="entry name" value="E set domains"/>
    <property type="match status" value="1"/>
</dbReference>
<dbReference type="InterPro" id="IPR006047">
    <property type="entry name" value="GH13_cat_dom"/>
</dbReference>
<keyword evidence="2" id="KW-0119">Carbohydrate metabolism</keyword>
<dbReference type="InterPro" id="IPR026444">
    <property type="entry name" value="Secre_tail"/>
</dbReference>
<dbReference type="SMART" id="SM00642">
    <property type="entry name" value="Aamy"/>
    <property type="match status" value="1"/>
</dbReference>
<dbReference type="PANTHER" id="PTHR43651">
    <property type="entry name" value="1,4-ALPHA-GLUCAN-BRANCHING ENZYME"/>
    <property type="match status" value="1"/>
</dbReference>
<keyword evidence="5" id="KW-0378">Hydrolase</keyword>
<reference evidence="6" key="1">
    <citation type="journal article" date="2019" name="Int. J. Syst. Evol. Microbiol.">
        <title>The Global Catalogue of Microorganisms (GCM) 10K type strain sequencing project: providing services to taxonomists for standard genome sequencing and annotation.</title>
        <authorList>
            <consortium name="The Broad Institute Genomics Platform"/>
            <consortium name="The Broad Institute Genome Sequencing Center for Infectious Disease"/>
            <person name="Wu L."/>
            <person name="Ma J."/>
        </authorList>
    </citation>
    <scope>NUCLEOTIDE SEQUENCE [LARGE SCALE GENOMIC DNA]</scope>
    <source>
        <strain evidence="6">CCUG 49679</strain>
    </source>
</reference>
<feature type="domain" description="Glycosyl hydrolase family 13 catalytic" evidence="4">
    <location>
        <begin position="395"/>
        <end position="745"/>
    </location>
</feature>
<dbReference type="EMBL" id="JBHSQB010000007">
    <property type="protein sequence ID" value="MFC6097091.1"/>
    <property type="molecule type" value="Genomic_DNA"/>
</dbReference>
<keyword evidence="1 3" id="KW-0732">Signal</keyword>
<evidence type="ECO:0000259" key="4">
    <source>
        <dbReference type="SMART" id="SM00642"/>
    </source>
</evidence>
<dbReference type="InterPro" id="IPR014756">
    <property type="entry name" value="Ig_E-set"/>
</dbReference>
<evidence type="ECO:0000313" key="5">
    <source>
        <dbReference type="EMBL" id="MFC6097091.1"/>
    </source>
</evidence>
<dbReference type="CDD" id="cd11350">
    <property type="entry name" value="AmyAc_4"/>
    <property type="match status" value="1"/>
</dbReference>
<dbReference type="RefSeq" id="WP_379791970.1">
    <property type="nucleotide sequence ID" value="NZ_JBHSQB010000007.1"/>
</dbReference>
<accession>A0ABW1PQ79</accession>
<dbReference type="SUPFAM" id="SSF51445">
    <property type="entry name" value="(Trans)glycosidases"/>
    <property type="match status" value="1"/>
</dbReference>
<dbReference type="Pfam" id="PF18962">
    <property type="entry name" value="Por_Secre_tail"/>
    <property type="match status" value="1"/>
</dbReference>
<evidence type="ECO:0000256" key="3">
    <source>
        <dbReference type="SAM" id="SignalP"/>
    </source>
</evidence>
<evidence type="ECO:0000313" key="6">
    <source>
        <dbReference type="Proteomes" id="UP001596287"/>
    </source>
</evidence>
<dbReference type="Gene3D" id="2.60.40.10">
    <property type="entry name" value="Immunoglobulins"/>
    <property type="match status" value="1"/>
</dbReference>
<organism evidence="5 6">
    <name type="scientific">Flavobacterium qiangtangense</name>
    <dbReference type="NCBI Taxonomy" id="1442595"/>
    <lineage>
        <taxon>Bacteria</taxon>
        <taxon>Pseudomonadati</taxon>
        <taxon>Bacteroidota</taxon>
        <taxon>Flavobacteriia</taxon>
        <taxon>Flavobacteriales</taxon>
        <taxon>Flavobacteriaceae</taxon>
        <taxon>Flavobacterium</taxon>
    </lineage>
</organism>
<dbReference type="InterPro" id="IPR013783">
    <property type="entry name" value="Ig-like_fold"/>
</dbReference>
<protein>
    <submittedName>
        <fullName evidence="5">Alpha-amylase family glycosyl hydrolase</fullName>
    </submittedName>
</protein>
<keyword evidence="6" id="KW-1185">Reference proteome</keyword>
<dbReference type="NCBIfam" id="TIGR04183">
    <property type="entry name" value="Por_Secre_tail"/>
    <property type="match status" value="1"/>
</dbReference>
<gene>
    <name evidence="5" type="ORF">ACFPVY_10590</name>
</gene>
<comment type="caution">
    <text evidence="5">The sequence shown here is derived from an EMBL/GenBank/DDBJ whole genome shotgun (WGS) entry which is preliminary data.</text>
</comment>
<feature type="chain" id="PRO_5045850323" evidence="3">
    <location>
        <begin position="18"/>
        <end position="961"/>
    </location>
</feature>
<dbReference type="InterPro" id="IPR017853">
    <property type="entry name" value="GH"/>
</dbReference>
<dbReference type="Gene3D" id="3.20.20.80">
    <property type="entry name" value="Glycosidases"/>
    <property type="match status" value="1"/>
</dbReference>
<sequence>MKKITFLFLLIASFAWSQQQTVTNTVSPVTFEETQSVTLSFSGASINEATWSVTGNALYLWSWSLDANNVSVDCPTNGTWTNSNEANKLTYNAGTDTYSITFVPTTFYNRTGITRIGFLIKAKNATGDKKSQDMFSNVGAFQLNLTAPAATQTIIASGGNLSITANNTGGNANYNLKANGVSINSQSNIATYSFNHTNITSNQNYDLEVTQNGVIKVKNFSVIVNPGAIAQALPTGMKDGINYNQADPTKATLVLNAPNKDFVYVAGSFNNYQPSGAYAMKKDPASGKFWLELTGLTSGTSYSYQYWVGDQTNLPANSPALVKTADPFSTLVLSQFDDPEIQTLGVYQNLPPFPAGQEREVTVLQTGPNAHYNYTWSDATTNFVKPAKKDLVIYEVLVRDFDANRTYQNLIDKIDYFKNLKINAIQLMPVMEFEGNESWGYNTAYHMALDKRYGTEAKLKEFIDLCHQNGIAVILDVALNHVFSRSPLERMWMVDTNNDGWGDGVTAENPYANQSATHSYSVGTDLNHFNANNMTQYYSQRTIEHWMNEFKIDGFRWDLTKGFTQNCPSGSNQETCTNSYQADRVAKLKQYADMQWAINPNFYVIFEHLGNGGSYTEEVEWANYRKTGDADGISKGIMLWRKMTDPYANFLKGVSTNLSGVADATNMFIGYAESHDEERVMYKAMNETGQTNGNLTRALKRMSAMGAVHLLVPGPKMIYHFGDLGYEDSIFTCNNGTVNNQNDAITGDCKLDTKPQNQWTGNWLANTNRRKVYDDWSKMIDLKKTENVFENGQYSWNQATTGRPRLDIWTSTAQTPNLSYVFVLTNATNAVFTGVAGFPYTGTWYDLMTGTPIEVTSTSQTVSIEIDGFRVYGNKQAVLSNPDFDFKSIALYPNPSKGNFNISTNTKQVSIYSIAGQLVKEFKGSFDNNYQYSIDNLNQGMYIVKVIDDQDRESTLKLMKQ</sequence>
<dbReference type="GO" id="GO:0016787">
    <property type="term" value="F:hydrolase activity"/>
    <property type="evidence" value="ECO:0007669"/>
    <property type="project" value="UniProtKB-KW"/>
</dbReference>
<name>A0ABW1PQ79_9FLAO</name>
<feature type="signal peptide" evidence="3">
    <location>
        <begin position="1"/>
        <end position="17"/>
    </location>
</feature>
<dbReference type="Proteomes" id="UP001596287">
    <property type="component" value="Unassembled WGS sequence"/>
</dbReference>
<proteinExistence type="predicted"/>
<evidence type="ECO:0000256" key="1">
    <source>
        <dbReference type="ARBA" id="ARBA00022729"/>
    </source>
</evidence>